<accession>A0A410PUB9</accession>
<dbReference type="PANTHER" id="PTHR34989">
    <property type="entry name" value="PROTEIN HDED"/>
    <property type="match status" value="1"/>
</dbReference>
<dbReference type="PANTHER" id="PTHR34989:SF1">
    <property type="entry name" value="PROTEIN HDED"/>
    <property type="match status" value="1"/>
</dbReference>
<keyword evidence="1" id="KW-0812">Transmembrane</keyword>
<proteinExistence type="predicted"/>
<keyword evidence="3" id="KW-1185">Reference proteome</keyword>
<keyword evidence="1" id="KW-0472">Membrane</keyword>
<keyword evidence="1" id="KW-1133">Transmembrane helix</keyword>
<dbReference type="GO" id="GO:0005886">
    <property type="term" value="C:plasma membrane"/>
    <property type="evidence" value="ECO:0007669"/>
    <property type="project" value="TreeGrafter"/>
</dbReference>
<dbReference type="AlphaFoldDB" id="A0A410PUB9"/>
<protein>
    <submittedName>
        <fullName evidence="2">HdeD family acid-resistance protein</fullName>
    </submittedName>
</protein>
<dbReference type="RefSeq" id="WP_128745116.1">
    <property type="nucleotide sequence ID" value="NZ_CP035281.1"/>
</dbReference>
<reference evidence="2 3" key="1">
    <citation type="submission" date="2019-01" db="EMBL/GenBank/DDBJ databases">
        <title>Draft genomes of a novel of Aminipila strains.</title>
        <authorList>
            <person name="Ma S."/>
        </authorList>
    </citation>
    <scope>NUCLEOTIDE SEQUENCE [LARGE SCALE GENOMIC DNA]</scope>
    <source>
        <strain evidence="3">JN-39</strain>
    </source>
</reference>
<dbReference type="InterPro" id="IPR005325">
    <property type="entry name" value="DUF308_memb"/>
</dbReference>
<gene>
    <name evidence="2" type="ORF">EQM06_04040</name>
</gene>
<evidence type="ECO:0000313" key="3">
    <source>
        <dbReference type="Proteomes" id="UP000287601"/>
    </source>
</evidence>
<feature type="transmembrane region" description="Helical" evidence="1">
    <location>
        <begin position="29"/>
        <end position="50"/>
    </location>
</feature>
<feature type="transmembrane region" description="Helical" evidence="1">
    <location>
        <begin position="117"/>
        <end position="136"/>
    </location>
</feature>
<feature type="transmembrane region" description="Helical" evidence="1">
    <location>
        <begin position="59"/>
        <end position="79"/>
    </location>
</feature>
<dbReference type="Pfam" id="PF03729">
    <property type="entry name" value="DUF308"/>
    <property type="match status" value="1"/>
</dbReference>
<evidence type="ECO:0000256" key="1">
    <source>
        <dbReference type="SAM" id="Phobius"/>
    </source>
</evidence>
<feature type="transmembrane region" description="Helical" evidence="1">
    <location>
        <begin position="85"/>
        <end position="105"/>
    </location>
</feature>
<dbReference type="InterPro" id="IPR052712">
    <property type="entry name" value="Acid_resist_chaperone_HdeD"/>
</dbReference>
<evidence type="ECO:0000313" key="2">
    <source>
        <dbReference type="EMBL" id="QAT42466.1"/>
    </source>
</evidence>
<dbReference type="EMBL" id="CP035281">
    <property type="protein sequence ID" value="QAT42466.1"/>
    <property type="molecule type" value="Genomic_DNA"/>
</dbReference>
<dbReference type="KEGG" id="amij:EQM06_04040"/>
<sequence>MRVLTIISGVMLILTGLWCIANQGVAFAALAFVLGTAMVINGAVVAAALIKTKKRPDGLGWVLSDALVGIILGCIVLSNQLATDLMILMFFGMWMLFSGCSRLVGALTLKKQENKSWSWTMGLGLICTLSGIYSFFNFNAGGIALGILIGIFFLMQGTNVLIFGISLPHVKRRHHLTYRERDKEARQEKR</sequence>
<name>A0A410PUB9_9FIRM</name>
<dbReference type="Proteomes" id="UP000287601">
    <property type="component" value="Chromosome"/>
</dbReference>
<dbReference type="OrthoDB" id="1778661at2"/>
<feature type="transmembrane region" description="Helical" evidence="1">
    <location>
        <begin position="142"/>
        <end position="165"/>
    </location>
</feature>
<organism evidence="2 3">
    <name type="scientific">Aminipila luticellarii</name>
    <dbReference type="NCBI Taxonomy" id="2507160"/>
    <lineage>
        <taxon>Bacteria</taxon>
        <taxon>Bacillati</taxon>
        <taxon>Bacillota</taxon>
        <taxon>Clostridia</taxon>
        <taxon>Peptostreptococcales</taxon>
        <taxon>Anaerovoracaceae</taxon>
        <taxon>Aminipila</taxon>
    </lineage>
</organism>